<keyword evidence="2" id="KW-1185">Reference proteome</keyword>
<dbReference type="OrthoDB" id="2594214at2"/>
<dbReference type="AlphaFoldDB" id="A0A368VUN4"/>
<dbReference type="RefSeq" id="WP_114381418.1">
    <property type="nucleotide sequence ID" value="NZ_QPJD01000010.1"/>
</dbReference>
<comment type="caution">
    <text evidence="1">The sequence shown here is derived from an EMBL/GenBank/DDBJ whole genome shotgun (WGS) entry which is preliminary data.</text>
</comment>
<name>A0A368VUN4_9BACL</name>
<gene>
    <name evidence="1" type="ORF">DFP97_110165</name>
</gene>
<organism evidence="1 2">
    <name type="scientific">Paenibacillus prosopidis</name>
    <dbReference type="NCBI Taxonomy" id="630520"/>
    <lineage>
        <taxon>Bacteria</taxon>
        <taxon>Bacillati</taxon>
        <taxon>Bacillota</taxon>
        <taxon>Bacilli</taxon>
        <taxon>Bacillales</taxon>
        <taxon>Paenibacillaceae</taxon>
        <taxon>Paenibacillus</taxon>
    </lineage>
</organism>
<accession>A0A368VUN4</accession>
<dbReference type="Proteomes" id="UP000252415">
    <property type="component" value="Unassembled WGS sequence"/>
</dbReference>
<proteinExistence type="predicted"/>
<sequence length="160" mass="18665">MNCPLTYLEWSDQDQRVVRTITDATVSRDDVFVRKLVNATVYRNGLFEHTANECEDGLRHHIYVKPYNECDDTVYGQAIRTALHEYCTVSPYMEAEYLLWNGDRFNPCVLGQQPPASPLEFAQLLLDHYIVSEERTYETIYTIYDIDRSKIVIFLKGVNL</sequence>
<evidence type="ECO:0000313" key="1">
    <source>
        <dbReference type="EMBL" id="RCW45575.1"/>
    </source>
</evidence>
<evidence type="ECO:0000313" key="2">
    <source>
        <dbReference type="Proteomes" id="UP000252415"/>
    </source>
</evidence>
<protein>
    <submittedName>
        <fullName evidence="1">Uncharacterized protein</fullName>
    </submittedName>
</protein>
<reference evidence="1 2" key="1">
    <citation type="submission" date="2018-07" db="EMBL/GenBank/DDBJ databases">
        <title>Genomic Encyclopedia of Type Strains, Phase III (KMG-III): the genomes of soil and plant-associated and newly described type strains.</title>
        <authorList>
            <person name="Whitman W."/>
        </authorList>
    </citation>
    <scope>NUCLEOTIDE SEQUENCE [LARGE SCALE GENOMIC DNA]</scope>
    <source>
        <strain evidence="1 2">CECT 7506</strain>
    </source>
</reference>
<dbReference type="EMBL" id="QPJD01000010">
    <property type="protein sequence ID" value="RCW45575.1"/>
    <property type="molecule type" value="Genomic_DNA"/>
</dbReference>